<name>A0A3M7QUC8_BRAPC</name>
<proteinExistence type="predicted"/>
<evidence type="ECO:0000313" key="2">
    <source>
        <dbReference type="EMBL" id="RNA14565.1"/>
    </source>
</evidence>
<keyword evidence="3" id="KW-1185">Reference proteome</keyword>
<dbReference type="OrthoDB" id="10502518at2759"/>
<dbReference type="EMBL" id="REGN01005157">
    <property type="protein sequence ID" value="RNA14565.1"/>
    <property type="molecule type" value="Genomic_DNA"/>
</dbReference>
<feature type="region of interest" description="Disordered" evidence="1">
    <location>
        <begin position="187"/>
        <end position="220"/>
    </location>
</feature>
<feature type="compositionally biased region" description="Basic residues" evidence="1">
    <location>
        <begin position="190"/>
        <end position="202"/>
    </location>
</feature>
<accession>A0A3M7QUC8</accession>
<reference evidence="2 3" key="1">
    <citation type="journal article" date="2018" name="Sci. Rep.">
        <title>Genomic signatures of local adaptation to the degree of environmental predictability in rotifers.</title>
        <authorList>
            <person name="Franch-Gras L."/>
            <person name="Hahn C."/>
            <person name="Garcia-Roger E.M."/>
            <person name="Carmona M.J."/>
            <person name="Serra M."/>
            <person name="Gomez A."/>
        </authorList>
    </citation>
    <scope>NUCLEOTIDE SEQUENCE [LARGE SCALE GENOMIC DNA]</scope>
    <source>
        <strain evidence="2">HYR1</strain>
    </source>
</reference>
<protein>
    <submittedName>
        <fullName evidence="2">Uncharacterized protein</fullName>
    </submittedName>
</protein>
<feature type="compositionally biased region" description="Polar residues" evidence="1">
    <location>
        <begin position="207"/>
        <end position="216"/>
    </location>
</feature>
<dbReference type="AlphaFoldDB" id="A0A3M7QUC8"/>
<gene>
    <name evidence="2" type="ORF">BpHYR1_014004</name>
</gene>
<sequence>MYPVPLVKSEIAPLVTTASVTTYPTTLLLNSLAPSIVYERHIGAPVFPNFVPLVGIDCKENTKNKEYIDEKEIDHFITKRVQQQINEYQKQEKKQKLKNVFIYSDCHCQCNKSREAKELTLDEKIERIRDELNLTKEKDEDKLIRKLHKYQKRYEEATNTQKTENNCSFNFNDYKINYLESTSKNDAKIKRTKSKSPSRSRSHWVPTGSNDYSSTNSKREELANKQRNYIPFDSEQSTSLVFFDNEKPKIDRSSILTIESYKPSQTIFETTVDSKTTVIDRPNPPREFYCTTNYVTDHSINSKSNYVTNASQKPMYYEKTAYPLAKEYYYHPINRNDTFYL</sequence>
<evidence type="ECO:0000313" key="3">
    <source>
        <dbReference type="Proteomes" id="UP000276133"/>
    </source>
</evidence>
<comment type="caution">
    <text evidence="2">The sequence shown here is derived from an EMBL/GenBank/DDBJ whole genome shotgun (WGS) entry which is preliminary data.</text>
</comment>
<organism evidence="2 3">
    <name type="scientific">Brachionus plicatilis</name>
    <name type="common">Marine rotifer</name>
    <name type="synonym">Brachionus muelleri</name>
    <dbReference type="NCBI Taxonomy" id="10195"/>
    <lineage>
        <taxon>Eukaryota</taxon>
        <taxon>Metazoa</taxon>
        <taxon>Spiralia</taxon>
        <taxon>Gnathifera</taxon>
        <taxon>Rotifera</taxon>
        <taxon>Eurotatoria</taxon>
        <taxon>Monogononta</taxon>
        <taxon>Pseudotrocha</taxon>
        <taxon>Ploima</taxon>
        <taxon>Brachionidae</taxon>
        <taxon>Brachionus</taxon>
    </lineage>
</organism>
<evidence type="ECO:0000256" key="1">
    <source>
        <dbReference type="SAM" id="MobiDB-lite"/>
    </source>
</evidence>
<dbReference type="Proteomes" id="UP000276133">
    <property type="component" value="Unassembled WGS sequence"/>
</dbReference>